<accession>A0ABP1G3M8</accession>
<feature type="domain" description="Glucosyltransferase 24 catalytic" evidence="13">
    <location>
        <begin position="1320"/>
        <end position="1586"/>
    </location>
</feature>
<dbReference type="Proteomes" id="UP001497392">
    <property type="component" value="Unassembled WGS sequence"/>
</dbReference>
<evidence type="ECO:0000256" key="1">
    <source>
        <dbReference type="ARBA" id="ARBA00001913"/>
    </source>
</evidence>
<evidence type="ECO:0000256" key="2">
    <source>
        <dbReference type="ARBA" id="ARBA00004319"/>
    </source>
</evidence>
<keyword evidence="15" id="KW-1185">Reference proteome</keyword>
<dbReference type="PANTHER" id="PTHR11226:SF0">
    <property type="entry name" value="UDP-GLUCOSE:GLYCOPROTEIN GLUCOSYLTRANSFERASE"/>
    <property type="match status" value="1"/>
</dbReference>
<evidence type="ECO:0000256" key="4">
    <source>
        <dbReference type="ARBA" id="ARBA00006351"/>
    </source>
</evidence>
<comment type="caution">
    <text evidence="14">The sequence shown here is derived from an EMBL/GenBank/DDBJ whole genome shotgun (WGS) entry which is preliminary data.</text>
</comment>
<dbReference type="Pfam" id="PF06427">
    <property type="entry name" value="UDP-g_GGTase"/>
    <property type="match status" value="1"/>
</dbReference>
<feature type="domain" description="UDP-glucose:glycoprotein glucosyltransferase thioredoxin-like" evidence="12">
    <location>
        <begin position="761"/>
        <end position="950"/>
    </location>
</feature>
<comment type="pathway">
    <text evidence="3">Protein modification; protein glycosylation.</text>
</comment>
<evidence type="ECO:0000256" key="6">
    <source>
        <dbReference type="ARBA" id="ARBA00022729"/>
    </source>
</evidence>
<dbReference type="SUPFAM" id="SSF53448">
    <property type="entry name" value="Nucleotide-diphospho-sugar transferases"/>
    <property type="match status" value="1"/>
</dbReference>
<evidence type="ECO:0000259" key="13">
    <source>
        <dbReference type="Pfam" id="PF18404"/>
    </source>
</evidence>
<dbReference type="InterPro" id="IPR040692">
    <property type="entry name" value="UGGT_TRXL_3"/>
</dbReference>
<evidence type="ECO:0000256" key="5">
    <source>
        <dbReference type="ARBA" id="ARBA00022679"/>
    </source>
</evidence>
<evidence type="ECO:0000259" key="9">
    <source>
        <dbReference type="Pfam" id="PF18400"/>
    </source>
</evidence>
<comment type="cofactor">
    <cofactor evidence="1">
        <name>Ca(2+)</name>
        <dbReference type="ChEBI" id="CHEBI:29108"/>
    </cofactor>
</comment>
<dbReference type="Pfam" id="PF18402">
    <property type="entry name" value="Thioredoxin_14"/>
    <property type="match status" value="1"/>
</dbReference>
<dbReference type="InterPro" id="IPR021047">
    <property type="entry name" value="Mannosyltransferase_CMT1"/>
</dbReference>
<keyword evidence="6" id="KW-0732">Signal</keyword>
<dbReference type="InterPro" id="IPR040694">
    <property type="entry name" value="UGGT_TRXL_2"/>
</dbReference>
<proteinExistence type="inferred from homology"/>
<dbReference type="Pfam" id="PF18400">
    <property type="entry name" value="Thioredoxin_12"/>
    <property type="match status" value="1"/>
</dbReference>
<feature type="domain" description="UGGT thioredoxin-like" evidence="9">
    <location>
        <begin position="49"/>
        <end position="241"/>
    </location>
</feature>
<dbReference type="Pfam" id="PF18404">
    <property type="entry name" value="Glyco_transf_24"/>
    <property type="match status" value="1"/>
</dbReference>
<dbReference type="PANTHER" id="PTHR11226">
    <property type="entry name" value="UDP-GLUCOSE GLYCOPROTEIN:GLUCOSYLTRANSFERASE"/>
    <property type="match status" value="1"/>
</dbReference>
<evidence type="ECO:0000256" key="3">
    <source>
        <dbReference type="ARBA" id="ARBA00004922"/>
    </source>
</evidence>
<evidence type="ECO:0000256" key="7">
    <source>
        <dbReference type="ARBA" id="ARBA00022824"/>
    </source>
</evidence>
<evidence type="ECO:0000313" key="15">
    <source>
        <dbReference type="Proteomes" id="UP001497392"/>
    </source>
</evidence>
<evidence type="ECO:0000259" key="10">
    <source>
        <dbReference type="Pfam" id="PF18401"/>
    </source>
</evidence>
<keyword evidence="7" id="KW-0256">Endoplasmic reticulum</keyword>
<keyword evidence="5" id="KW-0808">Transferase</keyword>
<dbReference type="Pfam" id="PF18403">
    <property type="entry name" value="Thioredoxin_15"/>
    <property type="match status" value="1"/>
</dbReference>
<feature type="domain" description="UGGT thioredoxin-like" evidence="10">
    <location>
        <begin position="333"/>
        <end position="451"/>
    </location>
</feature>
<dbReference type="Pfam" id="PF11735">
    <property type="entry name" value="CAP59_mtransfer"/>
    <property type="match status" value="1"/>
</dbReference>
<dbReference type="InterPro" id="IPR029044">
    <property type="entry name" value="Nucleotide-diphossugar_trans"/>
</dbReference>
<evidence type="ECO:0000313" key="14">
    <source>
        <dbReference type="EMBL" id="CAL5226737.1"/>
    </source>
</evidence>
<dbReference type="InterPro" id="IPR040525">
    <property type="entry name" value="UGGT_TRXL_4"/>
</dbReference>
<gene>
    <name evidence="14" type="primary">g9590</name>
    <name evidence="14" type="ORF">VP750_LOCUS8643</name>
</gene>
<comment type="subcellular location">
    <subcellularLocation>
        <location evidence="2">Endoplasmic reticulum lumen</location>
    </subcellularLocation>
</comment>
<dbReference type="Gene3D" id="3.90.550.10">
    <property type="entry name" value="Spore Coat Polysaccharide Biosynthesis Protein SpsA, Chain A"/>
    <property type="match status" value="1"/>
</dbReference>
<dbReference type="InterPro" id="IPR040497">
    <property type="entry name" value="Glyco_transf_24"/>
</dbReference>
<protein>
    <submittedName>
        <fullName evidence="14">G9590 protein</fullName>
    </submittedName>
</protein>
<reference evidence="14 15" key="1">
    <citation type="submission" date="2024-06" db="EMBL/GenBank/DDBJ databases">
        <authorList>
            <person name="Kraege A."/>
            <person name="Thomma B."/>
        </authorList>
    </citation>
    <scope>NUCLEOTIDE SEQUENCE [LARGE SCALE GENOMIC DNA]</scope>
</reference>
<dbReference type="InterPro" id="IPR009448">
    <property type="entry name" value="UDP-g_GGtrans"/>
</dbReference>
<evidence type="ECO:0000256" key="8">
    <source>
        <dbReference type="ARBA" id="ARBA00023180"/>
    </source>
</evidence>
<dbReference type="CDD" id="cd06432">
    <property type="entry name" value="GT8_HUGT1_C_like"/>
    <property type="match status" value="1"/>
</dbReference>
<evidence type="ECO:0000259" key="11">
    <source>
        <dbReference type="Pfam" id="PF18402"/>
    </source>
</evidence>
<dbReference type="EMBL" id="CAXHTA020000016">
    <property type="protein sequence ID" value="CAL5226737.1"/>
    <property type="molecule type" value="Genomic_DNA"/>
</dbReference>
<feature type="domain" description="UGGT thioredoxin-like" evidence="11">
    <location>
        <begin position="465"/>
        <end position="740"/>
    </location>
</feature>
<dbReference type="Pfam" id="PF18401">
    <property type="entry name" value="Thioredoxin_13"/>
    <property type="match status" value="1"/>
</dbReference>
<dbReference type="InterPro" id="IPR040693">
    <property type="entry name" value="UGGT_TRXL_1"/>
</dbReference>
<organism evidence="14 15">
    <name type="scientific">Coccomyxa viridis</name>
    <dbReference type="NCBI Taxonomy" id="1274662"/>
    <lineage>
        <taxon>Eukaryota</taxon>
        <taxon>Viridiplantae</taxon>
        <taxon>Chlorophyta</taxon>
        <taxon>core chlorophytes</taxon>
        <taxon>Trebouxiophyceae</taxon>
        <taxon>Trebouxiophyceae incertae sedis</taxon>
        <taxon>Coccomyxaceae</taxon>
        <taxon>Coccomyxa</taxon>
    </lineage>
</organism>
<name>A0ABP1G3M8_9CHLO</name>
<keyword evidence="8" id="KW-0325">Glycoprotein</keyword>
<comment type="similarity">
    <text evidence="4">Belongs to the glycosyltransferase 8 family.</text>
</comment>
<sequence>MKDTVMRQYLKASSLITVICWAASSVRSDAVSSPSKGINVNLRAKWPGAPVLLEAYEFLAQEAPTKQAEFLDAWAASEGHDAGSCWDDVISSTHNFLSSSQQKVLPVVLNIRLYSARLEFFRSLAEGLQAPQGACSFVDIGGEHIASAEGLGKALKGLKGAAQDGAKSVQLYETDHVLAPAGMTFANLLAHQKASRPAVAVLYGAPGTPGFKELHDALMQAASTGGDQLAYIYRPALLSGCRSAEGTCLELGRSEALQLPGFGVELAIKNMEYSAMDDSKVAAEQEAARDAGEEDEGPLEVEGFLFKRLLERKPEKRQELLTLRDHLLASSSSSDTLKVWNMKDFGLQATQRITASSDPLRALTEMAQNFPNLAAALSRVSVPDALRMELRHHQQVVQGGASLLIVNGMLTDLQNFDLYSLVDTIRKEVSITDMLGHTGLQPQDIISLLALRSQLGEVDVEDMKIDIRSDEHILWANNIETDNAYWSWQRSLTGLLRPVFPGQMHQIQRNLLNLVAIIDPGTLEGLRVARMLMDITTKLMPVRCGLLLVPSAALERLASQGLEGAQNTSWAELAPSERTAMAYAFIHEEDTWLSLKFLARTMASFGGSKGYDGQTELNWQAAEQVFKQTWGELDAAEMSPAEALEKLSGDSAQLREAMFAAAQFARSRGVAGLGQAAAWLNGLLITPDAGISWQQQLQFNLQLEQQRIQEMVYYQTIDDDDEDLLAAILSASDAAPKYNPDLLKGASDQQVALVSEMLKPTAEPWSLLGYVHRPGTEDDIKGISHWVVTDLDTQEGRSLGLAALGHLQTEASEACRIALIHSPKGQQGEVSLRGRAALAASRLQSRRPKIGAFLGMLLHSGRGVMEEEEVLRLATEVGLNEKAFAEGLQSPETASLASGLASVCRSGLGLVAGEPAVVTNGRVTRLEGLEPLLAEDFRLLDQYANTAQVAKQVADVVLRAVDEGRAVHPPKARAEEDELAEEWSPEELSSAALLAASVLAKHGTGQANSGRGAKLLQALKLLKPQLTNITIPGTGVPVEILAILDPLSKTAQKVAPVLDFLQKTLGIPLKVFLNPPVELADMPLKSFYRYSLPDTSGELPGVPSASFSGLPSQKILTLNMDVPEAWLVEPVKAELDLDNLRLADLGQKRSMTADFELESLILSGSCIDVAATDRAQVTPRGVQLVLGTEQEPALVDTVVMAIMGYFQLKARPGAFALQLAQGRSQMLYAVDNSTAGVAAQGPDGEEPTQALVAIDSLGGRHMQFYLHKRPGFEREDVLEGDLDEREDSVWGKMSSWLGMSAAARRDAGANLTAEEDPECVHIFTVASGLMYERLQKIMVLSVLRNTKNRVKFWFIKNYMSPQMKRFLPLMAEHYGFEYEFVTYKWPTWLHKQTEKQRIIWAYKILFLDVLFPLSLRKVIFMDSDQIIRADVAELWHMDIEGAPLAYTPFCDNNKEMDGFRFWKQGFWKDHLRGHPYHISALYVVDLARFRQMAAGDQLRVVYDQLSRDPASLSNLDQDLPNYAQHQVPIFSLPQEWLWCETWCGNATKKYAKTIDLCNNPLTKEPKLEGARRIVKEWPGLDEEVATFTAQMEARLAKDSGDMWIAAASQDAQSELRSALQLALSSPEKWRSKSENTGSLHAVQTVISSIDSRRAKPVVDCIEDATLPDSVDGQRILLASNLHNNEELLPHYILQLLQLIVNLPAGSSYVSIYESGSTDQTAQWLDVLQQLLQILEVPSTIVTGGLTRAEGQDRIEFLAQVRNAALEPLWRESSNGSAWGSEGGFKADRIVFINDVYFCARDIMRLLQHDGDLVCGMDFHVDVREGWDRHWRNIPAAEIMPYGPHGPQLGYKHRKHDHLIFYDSWVSRDLAGIPFANSRPFVLHQYSLARLQKGLPFPVSCCWNGMAVLNGTFFQQGYQFRTSGEGECEASEGSFMCEDMLRAGYQRFIVDPGTRQAYFPETARKLYTDQVSFIPLTTWEEVQAAPEPDFSYGPRKFQMTCCGKQPNGELVYWADCKPRQDFTRNLGCPE</sequence>
<evidence type="ECO:0000259" key="12">
    <source>
        <dbReference type="Pfam" id="PF18403"/>
    </source>
</evidence>